<accession>A0A0R1RNH3</accession>
<dbReference type="GO" id="GO:0008270">
    <property type="term" value="F:zinc ion binding"/>
    <property type="evidence" value="ECO:0007669"/>
    <property type="project" value="InterPro"/>
</dbReference>
<evidence type="ECO:0000313" key="9">
    <source>
        <dbReference type="EMBL" id="KRL58703.1"/>
    </source>
</evidence>
<keyword evidence="8" id="KW-0482">Metalloprotease</keyword>
<dbReference type="EMBL" id="AZEX01000064">
    <property type="protein sequence ID" value="KRL58703.1"/>
    <property type="molecule type" value="Genomic_DNA"/>
</dbReference>
<name>A0A0R1RNH3_9LACO</name>
<dbReference type="InterPro" id="IPR036264">
    <property type="entry name" value="Bact_exopeptidase_dim_dom"/>
</dbReference>
<keyword evidence="4" id="KW-0479">Metal-binding</keyword>
<evidence type="ECO:0000256" key="4">
    <source>
        <dbReference type="ARBA" id="ARBA00022723"/>
    </source>
</evidence>
<comment type="cofactor">
    <cofactor evidence="1">
        <name>Zn(2+)</name>
        <dbReference type="ChEBI" id="CHEBI:29105"/>
    </cofactor>
</comment>
<dbReference type="Proteomes" id="UP000051264">
    <property type="component" value="Unassembled WGS sequence"/>
</dbReference>
<dbReference type="GO" id="GO:0008777">
    <property type="term" value="F:acetylornithine deacetylase activity"/>
    <property type="evidence" value="ECO:0007669"/>
    <property type="project" value="TreeGrafter"/>
</dbReference>
<reference evidence="9 10" key="1">
    <citation type="journal article" date="2015" name="Genome Announc.">
        <title>Expanding the biotechnology potential of lactobacilli through comparative genomics of 213 strains and associated genera.</title>
        <authorList>
            <person name="Sun Z."/>
            <person name="Harris H.M."/>
            <person name="McCann A."/>
            <person name="Guo C."/>
            <person name="Argimon S."/>
            <person name="Zhang W."/>
            <person name="Yang X."/>
            <person name="Jeffery I.B."/>
            <person name="Cooney J.C."/>
            <person name="Kagawa T.F."/>
            <person name="Liu W."/>
            <person name="Song Y."/>
            <person name="Salvetti E."/>
            <person name="Wrobel A."/>
            <person name="Rasinkangas P."/>
            <person name="Parkhill J."/>
            <person name="Rea M.C."/>
            <person name="O'Sullivan O."/>
            <person name="Ritari J."/>
            <person name="Douillard F.P."/>
            <person name="Paul Ross R."/>
            <person name="Yang R."/>
            <person name="Briner A.E."/>
            <person name="Felis G.E."/>
            <person name="de Vos W.M."/>
            <person name="Barrangou R."/>
            <person name="Klaenhammer T.R."/>
            <person name="Caufield P.W."/>
            <person name="Cui Y."/>
            <person name="Zhang H."/>
            <person name="O'Toole P.W."/>
        </authorList>
    </citation>
    <scope>NUCLEOTIDE SEQUENCE [LARGE SCALE GENOMIC DNA]</scope>
    <source>
        <strain evidence="9 10">DSM 14340</strain>
    </source>
</reference>
<dbReference type="InterPro" id="IPR002933">
    <property type="entry name" value="Peptidase_M20"/>
</dbReference>
<dbReference type="AlphaFoldDB" id="A0A0R1RNH3"/>
<keyword evidence="5" id="KW-0378">Hydrolase</keyword>
<evidence type="ECO:0000256" key="1">
    <source>
        <dbReference type="ARBA" id="ARBA00001947"/>
    </source>
</evidence>
<evidence type="ECO:0000256" key="7">
    <source>
        <dbReference type="ARBA" id="ARBA00022997"/>
    </source>
</evidence>
<gene>
    <name evidence="9" type="ORF">FC69_GL000133</name>
</gene>
<dbReference type="PANTHER" id="PTHR43808">
    <property type="entry name" value="ACETYLORNITHINE DEACETYLASE"/>
    <property type="match status" value="1"/>
</dbReference>
<dbReference type="SUPFAM" id="SSF55031">
    <property type="entry name" value="Bacterial exopeptidase dimerisation domain"/>
    <property type="match status" value="1"/>
</dbReference>
<comment type="caution">
    <text evidence="9">The sequence shown here is derived from an EMBL/GenBank/DDBJ whole genome shotgun (WGS) entry which is preliminary data.</text>
</comment>
<dbReference type="SUPFAM" id="SSF53187">
    <property type="entry name" value="Zn-dependent exopeptidases"/>
    <property type="match status" value="1"/>
</dbReference>
<dbReference type="NCBIfam" id="TIGR01887">
    <property type="entry name" value="dipeptidaselike"/>
    <property type="match status" value="1"/>
</dbReference>
<protein>
    <recommendedName>
        <fullName evidence="11">Dipeptidase</fullName>
    </recommendedName>
</protein>
<dbReference type="RefSeq" id="WP_025082687.1">
    <property type="nucleotide sequence ID" value="NZ_AZEX01000064.1"/>
</dbReference>
<keyword evidence="7" id="KW-0224">Dipeptidase</keyword>
<dbReference type="GO" id="GO:0008237">
    <property type="term" value="F:metallopeptidase activity"/>
    <property type="evidence" value="ECO:0007669"/>
    <property type="project" value="UniProtKB-KW"/>
</dbReference>
<evidence type="ECO:0000256" key="5">
    <source>
        <dbReference type="ARBA" id="ARBA00022801"/>
    </source>
</evidence>
<dbReference type="OrthoDB" id="9761532at2"/>
<dbReference type="GO" id="GO:0016805">
    <property type="term" value="F:dipeptidase activity"/>
    <property type="evidence" value="ECO:0007669"/>
    <property type="project" value="UniProtKB-KW"/>
</dbReference>
<sequence>MKKIRTDFQTLFSQYEVDFLANLRRVLREPSVAGPKTFGAPFGVGPKRALETVLQISKEMGFRTGQVADCVGWVEYGPTEDQQSDYFGILGHLDVVDVEDDWQYAPFDLTRVDNYLYGRGVLDNKGPLMATLFALYLIKIQNIEFQQRVRIIFGTDEESGSRDIPLYLQHEKAPIAGFTPDCKFPAVYGERGLLDIQLTLPVTDGSGQQIKALDGHFDKSFIPDHASLILADGTVKHYTGRKAPSNAPELAENVLPPLAADGSQLTGQVGQFFDWVTTTIGTQTTGQNLGIDFQDTASGALQVAFYGLSLENQSMSCHLTCRYPISTTEDALLTQIQTGLLPTMTVTVKRRYPSQITNPELPFIQQLGAIYEADTGLDGTPVTTTGVTYARALSNIIAFGPSFPGQKGIAHKGNEWLKFSDWQMMMQIYYDALIALNAKTDK</sequence>
<dbReference type="GO" id="GO:0006508">
    <property type="term" value="P:proteolysis"/>
    <property type="evidence" value="ECO:0007669"/>
    <property type="project" value="UniProtKB-KW"/>
</dbReference>
<organism evidence="9 10">
    <name type="scientific">Latilactobacillus fuchuensis DSM 14340 = JCM 11249</name>
    <dbReference type="NCBI Taxonomy" id="1423747"/>
    <lineage>
        <taxon>Bacteria</taxon>
        <taxon>Bacillati</taxon>
        <taxon>Bacillota</taxon>
        <taxon>Bacilli</taxon>
        <taxon>Lactobacillales</taxon>
        <taxon>Lactobacillaceae</taxon>
        <taxon>Latilactobacillus</taxon>
    </lineage>
</organism>
<dbReference type="PATRIC" id="fig|1423747.3.peg.135"/>
<evidence type="ECO:0000313" key="10">
    <source>
        <dbReference type="Proteomes" id="UP000051264"/>
    </source>
</evidence>
<dbReference type="InterPro" id="IPR050072">
    <property type="entry name" value="Peptidase_M20A"/>
</dbReference>
<comment type="similarity">
    <text evidence="2">Belongs to the peptidase M20A family.</text>
</comment>
<proteinExistence type="inferred from homology"/>
<dbReference type="STRING" id="1423747.FC69_GL000133"/>
<dbReference type="eggNOG" id="COG0624">
    <property type="taxonomic scope" value="Bacteria"/>
</dbReference>
<keyword evidence="6" id="KW-0862">Zinc</keyword>
<evidence type="ECO:0008006" key="11">
    <source>
        <dbReference type="Google" id="ProtNLM"/>
    </source>
</evidence>
<evidence type="ECO:0000256" key="8">
    <source>
        <dbReference type="ARBA" id="ARBA00023049"/>
    </source>
</evidence>
<evidence type="ECO:0000256" key="6">
    <source>
        <dbReference type="ARBA" id="ARBA00022833"/>
    </source>
</evidence>
<dbReference type="InterPro" id="IPR010964">
    <property type="entry name" value="M20A_pepV-rel"/>
</dbReference>
<evidence type="ECO:0000256" key="3">
    <source>
        <dbReference type="ARBA" id="ARBA00022670"/>
    </source>
</evidence>
<dbReference type="GO" id="GO:0006526">
    <property type="term" value="P:L-arginine biosynthetic process"/>
    <property type="evidence" value="ECO:0007669"/>
    <property type="project" value="TreeGrafter"/>
</dbReference>
<dbReference type="Gene3D" id="3.40.630.10">
    <property type="entry name" value="Zn peptidases"/>
    <property type="match status" value="2"/>
</dbReference>
<dbReference type="PANTHER" id="PTHR43808:SF31">
    <property type="entry name" value="N-ACETYL-L-CITRULLINE DEACETYLASE"/>
    <property type="match status" value="1"/>
</dbReference>
<keyword evidence="3" id="KW-0645">Protease</keyword>
<dbReference type="Pfam" id="PF01546">
    <property type="entry name" value="Peptidase_M20"/>
    <property type="match status" value="1"/>
</dbReference>
<evidence type="ECO:0000256" key="2">
    <source>
        <dbReference type="ARBA" id="ARBA00006247"/>
    </source>
</evidence>